<comment type="subcellular location">
    <subcellularLocation>
        <location evidence="1">Cell membrane</location>
        <topology evidence="1">Multi-pass membrane protein</topology>
    </subcellularLocation>
</comment>
<evidence type="ECO:0000256" key="3">
    <source>
        <dbReference type="ARBA" id="ARBA00022475"/>
    </source>
</evidence>
<sequence>MPVNLIEDPSVNLKTQENRAWRRFRRHKMAVLSAGILTTLLMVVIFAPFLAPIHPHEIHIETGIFRPPSIDHWLGTDSVARDVWSRLIYGGRISIAVGVTAITISLSIGTLVGGISGYYGGLLDSVLMRITDVFLSLPTLIIVIASVALIGPSIRNLILIIGFLGWAHIARLVRGQYLSLREKDYVMAARCIGAK</sequence>
<dbReference type="InterPro" id="IPR000515">
    <property type="entry name" value="MetI-like"/>
</dbReference>
<feature type="transmembrane region" description="Helical" evidence="7">
    <location>
        <begin position="157"/>
        <end position="173"/>
    </location>
</feature>
<dbReference type="GO" id="GO:0055085">
    <property type="term" value="P:transmembrane transport"/>
    <property type="evidence" value="ECO:0007669"/>
    <property type="project" value="InterPro"/>
</dbReference>
<evidence type="ECO:0000256" key="7">
    <source>
        <dbReference type="SAM" id="Phobius"/>
    </source>
</evidence>
<dbReference type="PANTHER" id="PTHR43386">
    <property type="entry name" value="OLIGOPEPTIDE TRANSPORT SYSTEM PERMEASE PROTEIN APPC"/>
    <property type="match status" value="1"/>
</dbReference>
<evidence type="ECO:0000259" key="8">
    <source>
        <dbReference type="PROSITE" id="PS50928"/>
    </source>
</evidence>
<evidence type="ECO:0000256" key="1">
    <source>
        <dbReference type="ARBA" id="ARBA00004651"/>
    </source>
</evidence>
<keyword evidence="2" id="KW-0813">Transport</keyword>
<dbReference type="InterPro" id="IPR035906">
    <property type="entry name" value="MetI-like_sf"/>
</dbReference>
<proteinExistence type="predicted"/>
<feature type="transmembrane region" description="Helical" evidence="7">
    <location>
        <begin position="93"/>
        <end position="121"/>
    </location>
</feature>
<name>A0A383B828_9ZZZZ</name>
<protein>
    <recommendedName>
        <fullName evidence="8">ABC transmembrane type-1 domain-containing protein</fullName>
    </recommendedName>
</protein>
<accession>A0A383B828</accession>
<dbReference type="AlphaFoldDB" id="A0A383B828"/>
<evidence type="ECO:0000256" key="6">
    <source>
        <dbReference type="ARBA" id="ARBA00023136"/>
    </source>
</evidence>
<dbReference type="PANTHER" id="PTHR43386:SF1">
    <property type="entry name" value="D,D-DIPEPTIDE TRANSPORT SYSTEM PERMEASE PROTEIN DDPC-RELATED"/>
    <property type="match status" value="1"/>
</dbReference>
<gene>
    <name evidence="9" type="ORF">METZ01_LOCUS468763</name>
</gene>
<organism evidence="9">
    <name type="scientific">marine metagenome</name>
    <dbReference type="NCBI Taxonomy" id="408172"/>
    <lineage>
        <taxon>unclassified sequences</taxon>
        <taxon>metagenomes</taxon>
        <taxon>ecological metagenomes</taxon>
    </lineage>
</organism>
<feature type="non-terminal residue" evidence="9">
    <location>
        <position position="195"/>
    </location>
</feature>
<dbReference type="PROSITE" id="PS50928">
    <property type="entry name" value="ABC_TM1"/>
    <property type="match status" value="1"/>
</dbReference>
<dbReference type="SUPFAM" id="SSF161098">
    <property type="entry name" value="MetI-like"/>
    <property type="match status" value="1"/>
</dbReference>
<evidence type="ECO:0000256" key="5">
    <source>
        <dbReference type="ARBA" id="ARBA00022989"/>
    </source>
</evidence>
<evidence type="ECO:0000313" key="9">
    <source>
        <dbReference type="EMBL" id="SVE15909.1"/>
    </source>
</evidence>
<feature type="transmembrane region" description="Helical" evidence="7">
    <location>
        <begin position="29"/>
        <end position="51"/>
    </location>
</feature>
<reference evidence="9" key="1">
    <citation type="submission" date="2018-05" db="EMBL/GenBank/DDBJ databases">
        <authorList>
            <person name="Lanie J.A."/>
            <person name="Ng W.-L."/>
            <person name="Kazmierczak K.M."/>
            <person name="Andrzejewski T.M."/>
            <person name="Davidsen T.M."/>
            <person name="Wayne K.J."/>
            <person name="Tettelin H."/>
            <person name="Glass J.I."/>
            <person name="Rusch D."/>
            <person name="Podicherti R."/>
            <person name="Tsui H.-C.T."/>
            <person name="Winkler M.E."/>
        </authorList>
    </citation>
    <scope>NUCLEOTIDE SEQUENCE</scope>
</reference>
<dbReference type="InterPro" id="IPR050366">
    <property type="entry name" value="BP-dependent_transpt_permease"/>
</dbReference>
<evidence type="ECO:0000256" key="4">
    <source>
        <dbReference type="ARBA" id="ARBA00022692"/>
    </source>
</evidence>
<dbReference type="InterPro" id="IPR025966">
    <property type="entry name" value="OppC_N"/>
</dbReference>
<dbReference type="Gene3D" id="1.10.3720.10">
    <property type="entry name" value="MetI-like"/>
    <property type="match status" value="1"/>
</dbReference>
<keyword evidence="6 7" id="KW-0472">Membrane</keyword>
<dbReference type="Pfam" id="PF12911">
    <property type="entry name" value="OppC_N"/>
    <property type="match status" value="1"/>
</dbReference>
<feature type="domain" description="ABC transmembrane type-1" evidence="8">
    <location>
        <begin position="91"/>
        <end position="195"/>
    </location>
</feature>
<keyword evidence="5 7" id="KW-1133">Transmembrane helix</keyword>
<keyword evidence="4 7" id="KW-0812">Transmembrane</keyword>
<keyword evidence="3" id="KW-1003">Cell membrane</keyword>
<dbReference type="Pfam" id="PF00528">
    <property type="entry name" value="BPD_transp_1"/>
    <property type="match status" value="1"/>
</dbReference>
<dbReference type="CDD" id="cd06261">
    <property type="entry name" value="TM_PBP2"/>
    <property type="match status" value="1"/>
</dbReference>
<dbReference type="GO" id="GO:0005886">
    <property type="term" value="C:plasma membrane"/>
    <property type="evidence" value="ECO:0007669"/>
    <property type="project" value="UniProtKB-SubCell"/>
</dbReference>
<dbReference type="EMBL" id="UINC01198102">
    <property type="protein sequence ID" value="SVE15909.1"/>
    <property type="molecule type" value="Genomic_DNA"/>
</dbReference>
<evidence type="ECO:0000256" key="2">
    <source>
        <dbReference type="ARBA" id="ARBA00022448"/>
    </source>
</evidence>
<feature type="transmembrane region" description="Helical" evidence="7">
    <location>
        <begin position="133"/>
        <end position="151"/>
    </location>
</feature>